<reference evidence="1" key="1">
    <citation type="submission" date="2018-08" db="EMBL/GenBank/DDBJ databases">
        <authorList>
            <person name="Rossello M."/>
        </authorList>
    </citation>
    <scope>NUCLEOTIDE SEQUENCE [LARGE SCALE GENOMIC DNA]</scope>
    <source>
        <strain evidence="1">cv. Chinese Spring</strain>
    </source>
</reference>
<dbReference type="PANTHER" id="PTHR34223:SF97">
    <property type="entry name" value="F-BOX DOMAIN-CONTAINING PROTEIN"/>
    <property type="match status" value="1"/>
</dbReference>
<dbReference type="OrthoDB" id="692863at2759"/>
<sequence>MAERYCSKKAVVAGGENRLSTLPEDVIQPVLSFLPSRRAAQTCALATRWRTLCLWKSVPSLRIDADDEAYRCCHDLKRFIDGFLRCRDPTPLHECEILFDDDRGSEQFHPDFELWLYYAVSHKVRVLRFKILAGHDPLQLSAGALISDHLTTLVLRCVEF</sequence>
<dbReference type="Gramene" id="TraesCS5B03G0871700.1">
    <property type="protein sequence ID" value="TraesCS5B03G0871700.1.CDS1"/>
    <property type="gene ID" value="TraesCS5B03G0871700"/>
</dbReference>
<dbReference type="Proteomes" id="UP000019116">
    <property type="component" value="Chromosome 5B"/>
</dbReference>
<accession>A0A3B6LS17</accession>
<name>A0A3B6LS17_WHEAT</name>
<dbReference type="EnsemblPlants" id="TraesCS5B02G348000.1">
    <property type="protein sequence ID" value="TraesCS5B02G348000.1.cds1"/>
    <property type="gene ID" value="TraesCS5B02G348000"/>
</dbReference>
<keyword evidence="2" id="KW-1185">Reference proteome</keyword>
<evidence type="ECO:0000313" key="1">
    <source>
        <dbReference type="EnsemblPlants" id="TraesCS5B02G348000.1.cds1"/>
    </source>
</evidence>
<dbReference type="Gramene" id="TraesCS5B02G348000.1">
    <property type="protein sequence ID" value="TraesCS5B02G348000.1.cds1"/>
    <property type="gene ID" value="TraesCS5B02G348000"/>
</dbReference>
<protein>
    <recommendedName>
        <fullName evidence="3">F-box domain-containing protein</fullName>
    </recommendedName>
</protein>
<reference evidence="1" key="2">
    <citation type="submission" date="2018-10" db="UniProtKB">
        <authorList>
            <consortium name="EnsemblPlants"/>
        </authorList>
    </citation>
    <scope>IDENTIFICATION</scope>
</reference>
<proteinExistence type="predicted"/>
<dbReference type="InterPro" id="IPR036047">
    <property type="entry name" value="F-box-like_dom_sf"/>
</dbReference>
<dbReference type="SUPFAM" id="SSF81383">
    <property type="entry name" value="F-box domain"/>
    <property type="match status" value="1"/>
</dbReference>
<dbReference type="AlphaFoldDB" id="A0A3B6LS17"/>
<dbReference type="PANTHER" id="PTHR34223">
    <property type="entry name" value="OS11G0201299 PROTEIN"/>
    <property type="match status" value="1"/>
</dbReference>
<dbReference type="Gramene" id="TraesCAD_scaffold_000182_01G000400.1">
    <property type="protein sequence ID" value="TraesCAD_scaffold_000182_01G000400.1"/>
    <property type="gene ID" value="TraesCAD_scaffold_000182_01G000400"/>
</dbReference>
<evidence type="ECO:0000313" key="2">
    <source>
        <dbReference type="Proteomes" id="UP000019116"/>
    </source>
</evidence>
<organism evidence="1">
    <name type="scientific">Triticum aestivum</name>
    <name type="common">Wheat</name>
    <dbReference type="NCBI Taxonomy" id="4565"/>
    <lineage>
        <taxon>Eukaryota</taxon>
        <taxon>Viridiplantae</taxon>
        <taxon>Streptophyta</taxon>
        <taxon>Embryophyta</taxon>
        <taxon>Tracheophyta</taxon>
        <taxon>Spermatophyta</taxon>
        <taxon>Magnoliopsida</taxon>
        <taxon>Liliopsida</taxon>
        <taxon>Poales</taxon>
        <taxon>Poaceae</taxon>
        <taxon>BOP clade</taxon>
        <taxon>Pooideae</taxon>
        <taxon>Triticodae</taxon>
        <taxon>Triticeae</taxon>
        <taxon>Triticinae</taxon>
        <taxon>Triticum</taxon>
    </lineage>
</organism>
<dbReference type="OMA" id="EAYPFRY"/>
<dbReference type="InterPro" id="IPR053197">
    <property type="entry name" value="F-box_SCFL_complex_component"/>
</dbReference>
<evidence type="ECO:0008006" key="3">
    <source>
        <dbReference type="Google" id="ProtNLM"/>
    </source>
</evidence>